<accession>A0A9C7PQJ9</accession>
<dbReference type="PROSITE" id="PS51257">
    <property type="entry name" value="PROKAR_LIPOPROTEIN"/>
    <property type="match status" value="1"/>
</dbReference>
<keyword evidence="3" id="KW-1185">Reference proteome</keyword>
<proteinExistence type="predicted"/>
<dbReference type="PANTHER" id="PTHR36220">
    <property type="entry name" value="UNNAMED PRODUCT"/>
    <property type="match status" value="1"/>
</dbReference>
<evidence type="ECO:0000256" key="1">
    <source>
        <dbReference type="SAM" id="SignalP"/>
    </source>
</evidence>
<dbReference type="InterPro" id="IPR013519">
    <property type="entry name" value="Int_alpha_beta-p"/>
</dbReference>
<evidence type="ECO:0000313" key="3">
    <source>
        <dbReference type="Proteomes" id="UP001061958"/>
    </source>
</evidence>
<gene>
    <name evidence="2" type="ORF">GpartN1_g431.t1</name>
</gene>
<name>A0A9C7PQJ9_9RHOD</name>
<comment type="caution">
    <text evidence="2">The sequence shown here is derived from an EMBL/GenBank/DDBJ whole genome shotgun (WGS) entry which is preliminary data.</text>
</comment>
<dbReference type="Proteomes" id="UP001061958">
    <property type="component" value="Unassembled WGS sequence"/>
</dbReference>
<feature type="chain" id="PRO_5039437389" evidence="1">
    <location>
        <begin position="20"/>
        <end position="495"/>
    </location>
</feature>
<dbReference type="OrthoDB" id="6624at2759"/>
<protein>
    <submittedName>
        <fullName evidence="2">Uncharacterized protein</fullName>
    </submittedName>
</protein>
<organism evidence="2 3">
    <name type="scientific">Galdieria partita</name>
    <dbReference type="NCBI Taxonomy" id="83374"/>
    <lineage>
        <taxon>Eukaryota</taxon>
        <taxon>Rhodophyta</taxon>
        <taxon>Bangiophyceae</taxon>
        <taxon>Galdieriales</taxon>
        <taxon>Galdieriaceae</taxon>
        <taxon>Galdieria</taxon>
    </lineage>
</organism>
<evidence type="ECO:0000313" key="2">
    <source>
        <dbReference type="EMBL" id="GJQ08640.1"/>
    </source>
</evidence>
<keyword evidence="1" id="KW-0732">Signal</keyword>
<sequence length="495" mass="55931">MDKRAFYFLCLACVAIACAYPTVILEDNTLAESGREATVTGFELKGEEVAPNFGLFDSTCPGRFGFSIATDGSDRNKSGMVAVGVPGRDAVLILEPQRGISQGRVLANKWIVDVDLYSDETRSCEQQKEHFGTTVAMWGNWIAISSGSKGRVYMYEKSRDGTSWDSKGHIDGTMLDGWNEDSEYGKRLLWFSKEGSLFLLISAPKWYCRFRHTFLRWIFGSSYERQHCGCVFIYKYMNDEISWKLVQTINPPQEWSIEASASASWISFGEAVSLWNDSFLVIGAPGATCWKYNDSVNRRRRSCGSIFIYRWEKDKMIYVMEVQPHDVEGGDAFGSSLVSLYPFSLAVGAPRQDCSDGYLLKSSCGAVYLIDGTRDILLGRLKQIQRYRSDIQLGSFDLFGFAVEASEDGNLLFISAPGSWHERGSVFLLKRANGSFTWTDTHLSMSRWLWKESRPFTNLGWQLRLIHDGEQNWLLTGAPFAHFQEGSVYIVPFLQ</sequence>
<reference evidence="2" key="1">
    <citation type="journal article" date="2022" name="Proc. Natl. Acad. Sci. U.S.A.">
        <title>Life cycle and functional genomics of the unicellular red alga Galdieria for elucidating algal and plant evolution and industrial use.</title>
        <authorList>
            <person name="Hirooka S."/>
            <person name="Itabashi T."/>
            <person name="Ichinose T.M."/>
            <person name="Onuma R."/>
            <person name="Fujiwara T."/>
            <person name="Yamashita S."/>
            <person name="Jong L.W."/>
            <person name="Tomita R."/>
            <person name="Iwane A.H."/>
            <person name="Miyagishima S.Y."/>
        </authorList>
    </citation>
    <scope>NUCLEOTIDE SEQUENCE</scope>
    <source>
        <strain evidence="2">NBRC 102759</strain>
    </source>
</reference>
<reference evidence="2" key="2">
    <citation type="submission" date="2022-01" db="EMBL/GenBank/DDBJ databases">
        <authorList>
            <person name="Hirooka S."/>
            <person name="Miyagishima S.Y."/>
        </authorList>
    </citation>
    <scope>NUCLEOTIDE SEQUENCE</scope>
    <source>
        <strain evidence="2">NBRC 102759</strain>
    </source>
</reference>
<feature type="signal peptide" evidence="1">
    <location>
        <begin position="1"/>
        <end position="19"/>
    </location>
</feature>
<dbReference type="EMBL" id="BQMJ01000003">
    <property type="protein sequence ID" value="GJQ08640.1"/>
    <property type="molecule type" value="Genomic_DNA"/>
</dbReference>
<dbReference type="Gene3D" id="2.130.10.130">
    <property type="entry name" value="Integrin alpha, N-terminal"/>
    <property type="match status" value="1"/>
</dbReference>
<dbReference type="PANTHER" id="PTHR36220:SF1">
    <property type="entry name" value="GAMMA TUBULIN COMPLEX COMPONENT C-TERMINAL DOMAIN-CONTAINING PROTEIN"/>
    <property type="match status" value="1"/>
</dbReference>
<dbReference type="SMART" id="SM00191">
    <property type="entry name" value="Int_alpha"/>
    <property type="match status" value="5"/>
</dbReference>
<dbReference type="AlphaFoldDB" id="A0A9C7PQJ9"/>
<dbReference type="InterPro" id="IPR028994">
    <property type="entry name" value="Integrin_alpha_N"/>
</dbReference>